<evidence type="ECO:0000256" key="1">
    <source>
        <dbReference type="SAM" id="MobiDB-lite"/>
    </source>
</evidence>
<dbReference type="Proteomes" id="UP000593571">
    <property type="component" value="Unassembled WGS sequence"/>
</dbReference>
<protein>
    <submittedName>
        <fullName evidence="2">Uncharacterized protein</fullName>
    </submittedName>
</protein>
<comment type="caution">
    <text evidence="2">The sequence shown here is derived from an EMBL/GenBank/DDBJ whole genome shotgun (WGS) entry which is preliminary data.</text>
</comment>
<dbReference type="EMBL" id="JACASE010000020">
    <property type="protein sequence ID" value="KAF6394505.1"/>
    <property type="molecule type" value="Genomic_DNA"/>
</dbReference>
<reference evidence="2 3" key="1">
    <citation type="journal article" date="2020" name="Nature">
        <title>Six reference-quality genomes reveal evolution of bat adaptations.</title>
        <authorList>
            <person name="Jebb D."/>
            <person name="Huang Z."/>
            <person name="Pippel M."/>
            <person name="Hughes G.M."/>
            <person name="Lavrichenko K."/>
            <person name="Devanna P."/>
            <person name="Winkler S."/>
            <person name="Jermiin L.S."/>
            <person name="Skirmuntt E.C."/>
            <person name="Katzourakis A."/>
            <person name="Burkitt-Gray L."/>
            <person name="Ray D.A."/>
            <person name="Sullivan K.A.M."/>
            <person name="Roscito J.G."/>
            <person name="Kirilenko B.M."/>
            <person name="Davalos L.M."/>
            <person name="Corthals A.P."/>
            <person name="Power M.L."/>
            <person name="Jones G."/>
            <person name="Ransome R.D."/>
            <person name="Dechmann D.K.N."/>
            <person name="Locatelli A.G."/>
            <person name="Puechmaille S.J."/>
            <person name="Fedrigo O."/>
            <person name="Jarvis E.D."/>
            <person name="Hiller M."/>
            <person name="Vernes S.C."/>
            <person name="Myers E.W."/>
            <person name="Teeling E.C."/>
        </authorList>
    </citation>
    <scope>NUCLEOTIDE SEQUENCE [LARGE SCALE GENOMIC DNA]</scope>
    <source>
        <strain evidence="2">MRouAeg1</strain>
        <tissue evidence="2">Muscle</tissue>
    </source>
</reference>
<evidence type="ECO:0000313" key="3">
    <source>
        <dbReference type="Proteomes" id="UP000593571"/>
    </source>
</evidence>
<name>A0A7J8B7Q4_ROUAE</name>
<dbReference type="AlphaFoldDB" id="A0A7J8B7Q4"/>
<keyword evidence="3" id="KW-1185">Reference proteome</keyword>
<organism evidence="2 3">
    <name type="scientific">Rousettus aegyptiacus</name>
    <name type="common">Egyptian fruit bat</name>
    <name type="synonym">Pteropus aegyptiacus</name>
    <dbReference type="NCBI Taxonomy" id="9407"/>
    <lineage>
        <taxon>Eukaryota</taxon>
        <taxon>Metazoa</taxon>
        <taxon>Chordata</taxon>
        <taxon>Craniata</taxon>
        <taxon>Vertebrata</taxon>
        <taxon>Euteleostomi</taxon>
        <taxon>Mammalia</taxon>
        <taxon>Eutheria</taxon>
        <taxon>Laurasiatheria</taxon>
        <taxon>Chiroptera</taxon>
        <taxon>Yinpterochiroptera</taxon>
        <taxon>Pteropodoidea</taxon>
        <taxon>Pteropodidae</taxon>
        <taxon>Rousettinae</taxon>
        <taxon>Rousettus</taxon>
    </lineage>
</organism>
<evidence type="ECO:0000313" key="2">
    <source>
        <dbReference type="EMBL" id="KAF6394505.1"/>
    </source>
</evidence>
<gene>
    <name evidence="2" type="ORF">HJG63_010457</name>
</gene>
<sequence length="139" mass="14625">MSPAVESGCQRARAAGPEGRPRGRGRETRRSCGCGPRPPSQAAPGGWSRWGTGQKPLTGNLCSSGRPHRGPGLCQPGPAPFIFHRHDDAPQAPCTLTPLSVYSLEAPHPTQRPAKETPPCPRPLRNATGPAPGLRSMSP</sequence>
<feature type="region of interest" description="Disordered" evidence="1">
    <location>
        <begin position="107"/>
        <end position="139"/>
    </location>
</feature>
<feature type="compositionally biased region" description="Basic and acidic residues" evidence="1">
    <location>
        <begin position="19"/>
        <end position="30"/>
    </location>
</feature>
<accession>A0A7J8B7Q4</accession>
<proteinExistence type="predicted"/>
<feature type="region of interest" description="Disordered" evidence="1">
    <location>
        <begin position="1"/>
        <end position="74"/>
    </location>
</feature>